<dbReference type="Proteomes" id="UP000427071">
    <property type="component" value="Chromosome"/>
</dbReference>
<dbReference type="KEGG" id="ckw:CKALI_10620"/>
<evidence type="ECO:0000313" key="3">
    <source>
        <dbReference type="Proteomes" id="UP000427071"/>
    </source>
</evidence>
<dbReference type="Pfam" id="PF10724">
    <property type="entry name" value="DUF2516"/>
    <property type="match status" value="1"/>
</dbReference>
<dbReference type="AlphaFoldDB" id="A0A6B8VVM5"/>
<evidence type="ECO:0008006" key="4">
    <source>
        <dbReference type="Google" id="ProtNLM"/>
    </source>
</evidence>
<evidence type="ECO:0000256" key="1">
    <source>
        <dbReference type="SAM" id="Phobius"/>
    </source>
</evidence>
<name>A0A6B8VVM5_9CORY</name>
<evidence type="ECO:0000313" key="2">
    <source>
        <dbReference type="EMBL" id="QGU02975.1"/>
    </source>
</evidence>
<reference evidence="3" key="1">
    <citation type="submission" date="2019-11" db="EMBL/GenBank/DDBJ databases">
        <title>Complete genome sequence of Corynebacterium kalinowskii 1959, a novel Corynebacterium species isolated from soil of a small paddock in Vilsendorf, Germany.</title>
        <authorList>
            <person name="Schaffert L."/>
            <person name="Ruwe M."/>
            <person name="Milse J."/>
            <person name="Hanuschka K."/>
            <person name="Ortseifen V."/>
            <person name="Droste J."/>
            <person name="Brandt D."/>
            <person name="Schlueter L."/>
            <person name="Kutter Y."/>
            <person name="Vinke S."/>
            <person name="Viehoefer P."/>
            <person name="Jacob L."/>
            <person name="Luebke N.-C."/>
            <person name="Schulte-Berndt E."/>
            <person name="Hain C."/>
            <person name="Linder M."/>
            <person name="Schmidt P."/>
            <person name="Wollenschlaeger L."/>
            <person name="Luttermann T."/>
            <person name="Thieme E."/>
            <person name="Hassa J."/>
            <person name="Haak M."/>
            <person name="Wittchen M."/>
            <person name="Mentz A."/>
            <person name="Persicke M."/>
            <person name="Busche T."/>
            <person name="Ruckert C."/>
        </authorList>
    </citation>
    <scope>NUCLEOTIDE SEQUENCE [LARGE SCALE GENOMIC DNA]</scope>
    <source>
        <strain evidence="3">1959</strain>
    </source>
</reference>
<organism evidence="2 3">
    <name type="scientific">Corynebacterium kalinowskii</name>
    <dbReference type="NCBI Taxonomy" id="2675216"/>
    <lineage>
        <taxon>Bacteria</taxon>
        <taxon>Bacillati</taxon>
        <taxon>Actinomycetota</taxon>
        <taxon>Actinomycetes</taxon>
        <taxon>Mycobacteriales</taxon>
        <taxon>Corynebacteriaceae</taxon>
        <taxon>Corynebacterium</taxon>
    </lineage>
</organism>
<keyword evidence="3" id="KW-1185">Reference proteome</keyword>
<dbReference type="EMBL" id="CP046452">
    <property type="protein sequence ID" value="QGU02975.1"/>
    <property type="molecule type" value="Genomic_DNA"/>
</dbReference>
<sequence>MVVTPELVLGIIRATIYVLIAICGLVGAAQVATTREDAFEAAGRQQKWMWCAILAGSAAAIMFRFPLLDWIGIVAIGVYFFDVRPQIKDILAGNYRW</sequence>
<keyword evidence="1" id="KW-0812">Transmembrane</keyword>
<dbReference type="InterPro" id="IPR019662">
    <property type="entry name" value="DUF2516"/>
</dbReference>
<feature type="transmembrane region" description="Helical" evidence="1">
    <location>
        <begin position="52"/>
        <end position="81"/>
    </location>
</feature>
<dbReference type="RefSeq" id="WP_156193308.1">
    <property type="nucleotide sequence ID" value="NZ_CP046452.1"/>
</dbReference>
<feature type="transmembrane region" description="Helical" evidence="1">
    <location>
        <begin position="7"/>
        <end position="32"/>
    </location>
</feature>
<keyword evidence="1" id="KW-0472">Membrane</keyword>
<gene>
    <name evidence="2" type="ORF">CKALI_10620</name>
</gene>
<keyword evidence="1" id="KW-1133">Transmembrane helix</keyword>
<proteinExistence type="predicted"/>
<protein>
    <recommendedName>
        <fullName evidence="4">DUF2516 domain-containing protein</fullName>
    </recommendedName>
</protein>
<accession>A0A6B8VVM5</accession>